<reference evidence="1 2" key="1">
    <citation type="journal article" date="2014" name="PLoS Genet.">
        <title>Phylogenetically driven sequencing of extremely halophilic archaea reveals strategies for static and dynamic osmo-response.</title>
        <authorList>
            <person name="Becker E.A."/>
            <person name="Seitzer P.M."/>
            <person name="Tritt A."/>
            <person name="Larsen D."/>
            <person name="Krusor M."/>
            <person name="Yao A.I."/>
            <person name="Wu D."/>
            <person name="Madern D."/>
            <person name="Eisen J.A."/>
            <person name="Darling A.E."/>
            <person name="Facciotti M.T."/>
        </authorList>
    </citation>
    <scope>NUCLEOTIDE SEQUENCE [LARGE SCALE GENOMIC DNA]</scope>
    <source>
        <strain evidence="1 2">DSM 1137</strain>
    </source>
</reference>
<evidence type="ECO:0000313" key="2">
    <source>
        <dbReference type="Proteomes" id="UP000011514"/>
    </source>
</evidence>
<organism evidence="1 2">
    <name type="scientific">Halorubrum saccharovorum DSM 1137</name>
    <dbReference type="NCBI Taxonomy" id="1227484"/>
    <lineage>
        <taxon>Archaea</taxon>
        <taxon>Methanobacteriati</taxon>
        <taxon>Methanobacteriota</taxon>
        <taxon>Stenosarchaea group</taxon>
        <taxon>Halobacteria</taxon>
        <taxon>Halobacteriales</taxon>
        <taxon>Haloferacaceae</taxon>
        <taxon>Halorubrum</taxon>
    </lineage>
</organism>
<dbReference type="AlphaFoldDB" id="M0DS04"/>
<protein>
    <submittedName>
        <fullName evidence="1">Uncharacterized protein</fullName>
    </submittedName>
</protein>
<proteinExistence type="predicted"/>
<accession>M0DS04</accession>
<name>M0DS04_9EURY</name>
<sequence>MPLSQCDIDWDPVVAPDIAGIEFVFDGRDFDRKIVSSDFTRSP</sequence>
<dbReference type="EMBL" id="AOJE01000057">
    <property type="protein sequence ID" value="ELZ38280.1"/>
    <property type="molecule type" value="Genomic_DNA"/>
</dbReference>
<dbReference type="Proteomes" id="UP000011514">
    <property type="component" value="Unassembled WGS sequence"/>
</dbReference>
<comment type="caution">
    <text evidence="1">The sequence shown here is derived from an EMBL/GenBank/DDBJ whole genome shotgun (WGS) entry which is preliminary data.</text>
</comment>
<evidence type="ECO:0000313" key="1">
    <source>
        <dbReference type="EMBL" id="ELZ38280.1"/>
    </source>
</evidence>
<keyword evidence="2" id="KW-1185">Reference proteome</keyword>
<gene>
    <name evidence="1" type="ORF">C471_09980</name>
</gene>